<feature type="region of interest" description="Disordered" evidence="1">
    <location>
        <begin position="197"/>
        <end position="216"/>
    </location>
</feature>
<evidence type="ECO:0000313" key="3">
    <source>
        <dbReference type="Proteomes" id="UP000887577"/>
    </source>
</evidence>
<dbReference type="PANTHER" id="PTHR46672">
    <property type="entry name" value="OS08G0495500 PROTEIN-RELATED"/>
    <property type="match status" value="1"/>
</dbReference>
<accession>A0A914YT13</accession>
<dbReference type="InterPro" id="IPR011333">
    <property type="entry name" value="SKP1/BTB/POZ_sf"/>
</dbReference>
<proteinExistence type="predicted"/>
<organism evidence="3 4">
    <name type="scientific">Panagrolaimus superbus</name>
    <dbReference type="NCBI Taxonomy" id="310955"/>
    <lineage>
        <taxon>Eukaryota</taxon>
        <taxon>Metazoa</taxon>
        <taxon>Ecdysozoa</taxon>
        <taxon>Nematoda</taxon>
        <taxon>Chromadorea</taxon>
        <taxon>Rhabditida</taxon>
        <taxon>Tylenchina</taxon>
        <taxon>Panagrolaimomorpha</taxon>
        <taxon>Panagrolaimoidea</taxon>
        <taxon>Panagrolaimidae</taxon>
        <taxon>Panagrolaimus</taxon>
    </lineage>
</organism>
<dbReference type="SUPFAM" id="SSF54695">
    <property type="entry name" value="POZ domain"/>
    <property type="match status" value="1"/>
</dbReference>
<dbReference type="Proteomes" id="UP000887577">
    <property type="component" value="Unplaced"/>
</dbReference>
<dbReference type="SMART" id="SM00225">
    <property type="entry name" value="BTB"/>
    <property type="match status" value="1"/>
</dbReference>
<evidence type="ECO:0000259" key="2">
    <source>
        <dbReference type="PROSITE" id="PS50097"/>
    </source>
</evidence>
<evidence type="ECO:0000256" key="1">
    <source>
        <dbReference type="SAM" id="MobiDB-lite"/>
    </source>
</evidence>
<dbReference type="PROSITE" id="PS50097">
    <property type="entry name" value="BTB"/>
    <property type="match status" value="1"/>
</dbReference>
<dbReference type="Gene3D" id="3.30.710.10">
    <property type="entry name" value="Potassium Channel Kv1.1, Chain A"/>
    <property type="match status" value="1"/>
</dbReference>
<name>A0A914YT13_9BILA</name>
<dbReference type="PANTHER" id="PTHR46672:SF1">
    <property type="entry name" value="OS08G0103600 PROTEIN"/>
    <property type="match status" value="1"/>
</dbReference>
<dbReference type="InterPro" id="IPR000210">
    <property type="entry name" value="BTB/POZ_dom"/>
</dbReference>
<evidence type="ECO:0000313" key="4">
    <source>
        <dbReference type="WBParaSite" id="PSU_v2.g33.t1"/>
    </source>
</evidence>
<dbReference type="Pfam" id="PF00651">
    <property type="entry name" value="BTB"/>
    <property type="match status" value="1"/>
</dbReference>
<reference evidence="4" key="1">
    <citation type="submission" date="2022-11" db="UniProtKB">
        <authorList>
            <consortium name="WormBaseParasite"/>
        </authorList>
    </citation>
    <scope>IDENTIFICATION</scope>
</reference>
<sequence>MLLKTPLLKTCIISFSDKTTINFGENLEFSLTPQLSGSTYIFHVQDIKGDFEITKIRSQGGNCDIPYDNINKTFVTGGSYSSSNFEFHILTNIDFKKVGYVNISHQLQISATRMKLLKLYECYVECFALPEHEYMKFNYYIKKIRDNFIEIVIENPLEIEIQGKTCDFKYEAADSADINLTVSFVFDPDVLKNSHQDLGIPDSTAQSLSSLEGNEEEEEHLKKCKKPTMYEIMSDTKYSDIFLLSSDGKKIPSYRCILSKYSEIFAKIFEESKENKVIIEGFNAKVISAALDFCYGKNTSILGMESKLFDFANKYCIHSLKEACCSFFENKVNPKNVCEIIQIAFSNNFKGLKYKCKKILIDKKDEVDAGKVKDLPKDILFEVFCI</sequence>
<dbReference type="AlphaFoldDB" id="A0A914YT13"/>
<protein>
    <submittedName>
        <fullName evidence="4">BTB domain-containing protein</fullName>
    </submittedName>
</protein>
<dbReference type="WBParaSite" id="PSU_v2.g33.t1">
    <property type="protein sequence ID" value="PSU_v2.g33.t1"/>
    <property type="gene ID" value="PSU_v2.g33"/>
</dbReference>
<feature type="domain" description="BTB" evidence="2">
    <location>
        <begin position="239"/>
        <end position="303"/>
    </location>
</feature>
<keyword evidence="3" id="KW-1185">Reference proteome</keyword>
<dbReference type="InterPro" id="IPR044714">
    <property type="entry name" value="AtSIBP1-like"/>
</dbReference>